<organism evidence="1 2">
    <name type="scientific">Kenyan potato cytorhabdovirus</name>
    <dbReference type="NCBI Taxonomy" id="2801326"/>
    <lineage>
        <taxon>Viruses</taxon>
        <taxon>Riboviria</taxon>
        <taxon>Orthornavirae</taxon>
        <taxon>Negarnaviricota</taxon>
        <taxon>Haploviricotina</taxon>
        <taxon>Monjiviricetes</taxon>
        <taxon>Mononegavirales</taxon>
        <taxon>Rhabdoviridae</taxon>
        <taxon>Betarhabdovirinae</taxon>
        <taxon>Alphacytorhabdovirus</taxon>
        <taxon>Alphacytorhabdovirus kenyatuberosum</taxon>
        <taxon>Cytorhabdovirus kenyatuberosum</taxon>
    </lineage>
</organism>
<protein>
    <submittedName>
        <fullName evidence="1">Matrix protein</fullName>
    </submittedName>
</protein>
<evidence type="ECO:0000313" key="2">
    <source>
        <dbReference type="Proteomes" id="UP001162020"/>
    </source>
</evidence>
<keyword evidence="2" id="KW-1185">Reference proteome</keyword>
<proteinExistence type="predicted"/>
<reference evidence="1" key="1">
    <citation type="submission" date="2019-11" db="EMBL/GenBank/DDBJ databases">
        <title>Metaviromic analysis of potato plants from western Kenya reveals the presence of diverse viral populations, which include novel viral species.</title>
        <authorList>
            <person name="Read D.A."/>
            <person name="Muoma J."/>
            <person name="Onamu R."/>
            <person name="Alinda A."/>
            <person name="Mosoti R.D."/>
            <person name="Thompson G.D."/>
        </authorList>
    </citation>
    <scope>NUCLEOTIDE SEQUENCE</scope>
    <source>
        <strain evidence="1">18-1062</strain>
    </source>
</reference>
<dbReference type="EMBL" id="MN689395">
    <property type="protein sequence ID" value="QQL94321.1"/>
    <property type="molecule type" value="Viral_cRNA"/>
</dbReference>
<dbReference type="GeneID" id="80541615"/>
<name>A0A7T7FQX4_9RHAB</name>
<dbReference type="Proteomes" id="UP001162020">
    <property type="component" value="Segment"/>
</dbReference>
<dbReference type="RefSeq" id="YP_010802823.1">
    <property type="nucleotide sequence ID" value="NC_077047.1"/>
</dbReference>
<evidence type="ECO:0000313" key="1">
    <source>
        <dbReference type="EMBL" id="QQL94321.1"/>
    </source>
</evidence>
<accession>A0A7T7FQX4</accession>
<sequence>MSLQWVRVSVYTSVCEIEASGQKDLKKLRKDQIVERLSDLLKVGLGENGDVWKYLKALMDRRRMSVQYDRHVSPFFGIKTSRATFRIIKHNLFPATGEIKQGEFHVNQIGKRTVIDDTKIKADVIIKVVVAVMSTEEMTAALKENPSWFCGEITD</sequence>
<dbReference type="KEGG" id="vg:80541615"/>